<dbReference type="AlphaFoldDB" id="A0AA36FTF9"/>
<comment type="caution">
    <text evidence="1">The sequence shown here is derived from an EMBL/GenBank/DDBJ whole genome shotgun (WGS) entry which is preliminary data.</text>
</comment>
<evidence type="ECO:0000313" key="2">
    <source>
        <dbReference type="Proteomes" id="UP001177023"/>
    </source>
</evidence>
<dbReference type="EMBL" id="CATQJA010000160">
    <property type="protein sequence ID" value="CAJ0557950.1"/>
    <property type="molecule type" value="Genomic_DNA"/>
</dbReference>
<feature type="non-terminal residue" evidence="1">
    <location>
        <position position="109"/>
    </location>
</feature>
<reference evidence="1" key="1">
    <citation type="submission" date="2023-06" db="EMBL/GenBank/DDBJ databases">
        <authorList>
            <person name="Delattre M."/>
        </authorList>
    </citation>
    <scope>NUCLEOTIDE SEQUENCE</scope>
    <source>
        <strain evidence="1">AF72</strain>
    </source>
</reference>
<protein>
    <submittedName>
        <fullName evidence="1">Uncharacterized protein</fullName>
    </submittedName>
</protein>
<accession>A0AA36FTF9</accession>
<gene>
    <name evidence="1" type="ORF">MSPICULIGERA_LOCUS697</name>
</gene>
<organism evidence="1 2">
    <name type="scientific">Mesorhabditis spiculigera</name>
    <dbReference type="NCBI Taxonomy" id="96644"/>
    <lineage>
        <taxon>Eukaryota</taxon>
        <taxon>Metazoa</taxon>
        <taxon>Ecdysozoa</taxon>
        <taxon>Nematoda</taxon>
        <taxon>Chromadorea</taxon>
        <taxon>Rhabditida</taxon>
        <taxon>Rhabditina</taxon>
        <taxon>Rhabditomorpha</taxon>
        <taxon>Rhabditoidea</taxon>
        <taxon>Rhabditidae</taxon>
        <taxon>Mesorhabditinae</taxon>
        <taxon>Mesorhabditis</taxon>
    </lineage>
</organism>
<sequence length="109" mass="12365">MFSLTPTWMQMLKTRVGENAYKCDIYGAGWVVLDMVNRSQFRGASYLCEIRPGPTIQHNMVLVCNAGFIPPRLQRERSGSRYMANLGGQVLGPNNERNRACCRRLTPVQ</sequence>
<evidence type="ECO:0000313" key="1">
    <source>
        <dbReference type="EMBL" id="CAJ0557950.1"/>
    </source>
</evidence>
<proteinExistence type="predicted"/>
<dbReference type="Proteomes" id="UP001177023">
    <property type="component" value="Unassembled WGS sequence"/>
</dbReference>
<keyword evidence="2" id="KW-1185">Reference proteome</keyword>
<name>A0AA36FTF9_9BILA</name>